<evidence type="ECO:0000256" key="4">
    <source>
        <dbReference type="PROSITE-ProRule" id="PRU00320"/>
    </source>
</evidence>
<dbReference type="InterPro" id="IPR050863">
    <property type="entry name" value="CenT-Element_Derived"/>
</dbReference>
<keyword evidence="3 4" id="KW-0539">Nucleus</keyword>
<evidence type="ECO:0000256" key="3">
    <source>
        <dbReference type="ARBA" id="ARBA00023242"/>
    </source>
</evidence>
<feature type="compositionally biased region" description="Basic and acidic residues" evidence="5">
    <location>
        <begin position="405"/>
        <end position="421"/>
    </location>
</feature>
<dbReference type="SMART" id="SM00674">
    <property type="entry name" value="CENPB"/>
    <property type="match status" value="1"/>
</dbReference>
<feature type="domain" description="HTH psq-type" evidence="6">
    <location>
        <begin position="1"/>
        <end position="49"/>
    </location>
</feature>
<protein>
    <recommendedName>
        <fullName evidence="10">HTH CENPB-type domain-containing protein</fullName>
    </recommendedName>
</protein>
<dbReference type="SUPFAM" id="SSF46689">
    <property type="entry name" value="Homeodomain-like"/>
    <property type="match status" value="1"/>
</dbReference>
<dbReference type="Pfam" id="PF03221">
    <property type="entry name" value="HTH_Tnp_Tc5"/>
    <property type="match status" value="1"/>
</dbReference>
<evidence type="ECO:0000259" key="7">
    <source>
        <dbReference type="PROSITE" id="PS51253"/>
    </source>
</evidence>
<organism evidence="8 9">
    <name type="scientific">Fusarium oxysporum f. sp. cepae</name>
    <dbReference type="NCBI Taxonomy" id="396571"/>
    <lineage>
        <taxon>Eukaryota</taxon>
        <taxon>Fungi</taxon>
        <taxon>Dikarya</taxon>
        <taxon>Ascomycota</taxon>
        <taxon>Pezizomycotina</taxon>
        <taxon>Sordariomycetes</taxon>
        <taxon>Hypocreomycetidae</taxon>
        <taxon>Hypocreales</taxon>
        <taxon>Nectriaceae</taxon>
        <taxon>Fusarium</taxon>
        <taxon>Fusarium oxysporum species complex</taxon>
    </lineage>
</organism>
<feature type="DNA-binding region" description="H-T-H motif" evidence="4">
    <location>
        <begin position="25"/>
        <end position="45"/>
    </location>
</feature>
<gene>
    <name evidence="8" type="ORF">BFJ65_g14748</name>
</gene>
<feature type="compositionally biased region" description="Basic and acidic residues" evidence="5">
    <location>
        <begin position="385"/>
        <end position="397"/>
    </location>
</feature>
<feature type="compositionally biased region" description="Polar residues" evidence="5">
    <location>
        <begin position="35"/>
        <end position="48"/>
    </location>
</feature>
<reference evidence="8 9" key="1">
    <citation type="journal article" date="2018" name="Sci. Rep.">
        <title>Characterisation of pathogen-specific regions and novel effector candidates in Fusarium oxysporum f. sp. cepae.</title>
        <authorList>
            <person name="Armitage A.D."/>
            <person name="Taylor A."/>
            <person name="Sobczyk M.K."/>
            <person name="Baxter L."/>
            <person name="Greenfield B.P."/>
            <person name="Bates H.J."/>
            <person name="Wilson F."/>
            <person name="Jackson A.C."/>
            <person name="Ott S."/>
            <person name="Harrison R.J."/>
            <person name="Clarkson J.P."/>
        </authorList>
    </citation>
    <scope>NUCLEOTIDE SEQUENCE [LARGE SCALE GENOMIC DNA]</scope>
    <source>
        <strain evidence="8 9">FoC_Fus2</strain>
    </source>
</reference>
<feature type="domain" description="HTH CENPB-type" evidence="7">
    <location>
        <begin position="51"/>
        <end position="121"/>
    </location>
</feature>
<accession>A0A3L6N303</accession>
<dbReference type="PROSITE" id="PS51253">
    <property type="entry name" value="HTH_CENPB"/>
    <property type="match status" value="1"/>
</dbReference>
<dbReference type="InterPro" id="IPR006600">
    <property type="entry name" value="HTH_CenpB_DNA-bd_dom"/>
</dbReference>
<evidence type="ECO:0000256" key="1">
    <source>
        <dbReference type="ARBA" id="ARBA00004123"/>
    </source>
</evidence>
<feature type="region of interest" description="Disordered" evidence="5">
    <location>
        <begin position="19"/>
        <end position="58"/>
    </location>
</feature>
<evidence type="ECO:0000259" key="6">
    <source>
        <dbReference type="PROSITE" id="PS50960"/>
    </source>
</evidence>
<name>A0A3L6N303_FUSOX</name>
<evidence type="ECO:0008006" key="10">
    <source>
        <dbReference type="Google" id="ProtNLM"/>
    </source>
</evidence>
<dbReference type="AlphaFoldDB" id="A0A3L6N303"/>
<evidence type="ECO:0000256" key="5">
    <source>
        <dbReference type="SAM" id="MobiDB-lite"/>
    </source>
</evidence>
<dbReference type="GO" id="GO:0003677">
    <property type="term" value="F:DNA binding"/>
    <property type="evidence" value="ECO:0007669"/>
    <property type="project" value="UniProtKB-UniRule"/>
</dbReference>
<comment type="subcellular location">
    <subcellularLocation>
        <location evidence="1 4">Nucleus</location>
    </subcellularLocation>
</comment>
<sequence>MVRRNYTEDDVAEAILDTTDRGLSQNEAAQKRGVPQSTLSGRLSGQASRNERIQAHQRIPKSQEETLIRWVLRQESLGYAPSHSQLRACVEAILKQQGDNKPLGKHWTTRFVKRHLELSTKLGKRQEAARFDGFTPKAVNWYFDIRENEYGWIKPENTVNVDEGGIMVGFGLDSLVIGSSDPKKKAMLKGVQSRTWTSFIEAVTATGRALKPGIIFKGKELQKQWFLNEFELIADWHYITSPNGWTDNHIALEWLKDVYLPQTEPRDASDARLIILDGHGSHAQDEWMATCFLNNVYCCYLPAHCSHGLQPLDNGIFNVIKGAYRKELQKLASLTDSAPVDKVHFIRAYAKAREAGMGKDIILSGWRFTGNWPINRHKALTHPEIQPDKEKVPERFKTPSPPQLHSDDTPKTSRQVRDLAKHRSRPTRRKYSKIAKGLEALEMKVAVQNARITGLEEQMAQVRRGKKRKAVPNPNRRFMALAETLTAGEALPDSKKAEIEVDVDEKDESVIETHCYPKPKFGTLLALGLKDCEIIDVLEDLGHEEGHRRYRTVLYSSWKRVAWCWELGFYDWQLNALDVSIIRGSHSLADYFIGFYGVSERNVVTAIEANHPALAKHLEVKALRKGVNLSSWRLEFTREAVEYQKLIASVENLQNLHQPEIRTLDYIRISYINPGTDRTTQAKAASPTPLEVETIASFWRDTLLGLPEVPCRVYVAMVQKLARRIYESYWPHSELPQTLDEYPFLLVTIDVLAERFPGCFTRDKFPDEILSLVKSLKINSLTLDQKGCRALLMRQPMCMGRNPAFWATPRK</sequence>
<dbReference type="PANTHER" id="PTHR19303:SF74">
    <property type="entry name" value="POGO TRANSPOSABLE ELEMENT WITH KRAB DOMAIN"/>
    <property type="match status" value="1"/>
</dbReference>
<proteinExistence type="predicted"/>
<dbReference type="InterPro" id="IPR004875">
    <property type="entry name" value="DDE_SF_endonuclease_dom"/>
</dbReference>
<dbReference type="InterPro" id="IPR007889">
    <property type="entry name" value="HTH_Psq"/>
</dbReference>
<dbReference type="Pfam" id="PF03184">
    <property type="entry name" value="DDE_1"/>
    <property type="match status" value="1"/>
</dbReference>
<dbReference type="PROSITE" id="PS50960">
    <property type="entry name" value="HTH_PSQ"/>
    <property type="match status" value="1"/>
</dbReference>
<feature type="region of interest" description="Disordered" evidence="5">
    <location>
        <begin position="379"/>
        <end position="430"/>
    </location>
</feature>
<dbReference type="EMBL" id="MRCU01000010">
    <property type="protein sequence ID" value="RKK10753.1"/>
    <property type="molecule type" value="Genomic_DNA"/>
</dbReference>
<evidence type="ECO:0000313" key="9">
    <source>
        <dbReference type="Proteomes" id="UP000270866"/>
    </source>
</evidence>
<evidence type="ECO:0000313" key="8">
    <source>
        <dbReference type="EMBL" id="RKK10753.1"/>
    </source>
</evidence>
<dbReference type="GO" id="GO:0005634">
    <property type="term" value="C:nucleus"/>
    <property type="evidence" value="ECO:0007669"/>
    <property type="project" value="UniProtKB-SubCell"/>
</dbReference>
<keyword evidence="2 4" id="KW-0238">DNA-binding</keyword>
<comment type="caution">
    <text evidence="8">The sequence shown here is derived from an EMBL/GenBank/DDBJ whole genome shotgun (WGS) entry which is preliminary data.</text>
</comment>
<dbReference type="Proteomes" id="UP000270866">
    <property type="component" value="Unassembled WGS sequence"/>
</dbReference>
<dbReference type="Pfam" id="PF05225">
    <property type="entry name" value="HTH_psq"/>
    <property type="match status" value="1"/>
</dbReference>
<evidence type="ECO:0000256" key="2">
    <source>
        <dbReference type="ARBA" id="ARBA00023125"/>
    </source>
</evidence>
<dbReference type="PANTHER" id="PTHR19303">
    <property type="entry name" value="TRANSPOSON"/>
    <property type="match status" value="1"/>
</dbReference>
<dbReference type="InterPro" id="IPR009057">
    <property type="entry name" value="Homeodomain-like_sf"/>
</dbReference>